<dbReference type="GO" id="GO:0061630">
    <property type="term" value="F:ubiquitin protein ligase activity"/>
    <property type="evidence" value="ECO:0007669"/>
    <property type="project" value="UniProtKB-EC"/>
</dbReference>
<feature type="compositionally biased region" description="Polar residues" evidence="15">
    <location>
        <begin position="216"/>
        <end position="228"/>
    </location>
</feature>
<dbReference type="UniPathway" id="UPA00143"/>
<gene>
    <name evidence="17" type="primary">Hakai</name>
</gene>
<evidence type="ECO:0000259" key="16">
    <source>
        <dbReference type="PROSITE" id="PS50089"/>
    </source>
</evidence>
<evidence type="ECO:0000256" key="5">
    <source>
        <dbReference type="ARBA" id="ARBA00022473"/>
    </source>
</evidence>
<feature type="region of interest" description="Disordered" evidence="15">
    <location>
        <begin position="199"/>
        <end position="285"/>
    </location>
</feature>
<dbReference type="PROSITE" id="PS50089">
    <property type="entry name" value="ZF_RING_2"/>
    <property type="match status" value="1"/>
</dbReference>
<keyword evidence="10" id="KW-0862">Zinc</keyword>
<feature type="region of interest" description="Disordered" evidence="15">
    <location>
        <begin position="364"/>
        <end position="388"/>
    </location>
</feature>
<reference evidence="17" key="1">
    <citation type="submission" date="2014-05" db="EMBL/GenBank/DDBJ databases">
        <authorList>
            <person name="Chronopoulou M."/>
        </authorList>
    </citation>
    <scope>NUCLEOTIDE SEQUENCE</scope>
    <source>
        <tissue evidence="17">Whole organism</tissue>
    </source>
</reference>
<dbReference type="PANTHER" id="PTHR13480:SF0">
    <property type="entry name" value="E3 UBIQUITIN-PROTEIN LIGASE HAKAI"/>
    <property type="match status" value="1"/>
</dbReference>
<dbReference type="Gene3D" id="3.30.40.10">
    <property type="entry name" value="Zinc/RING finger domain, C3HC4 (zinc finger)"/>
    <property type="match status" value="1"/>
</dbReference>
<dbReference type="InterPro" id="IPR040380">
    <property type="entry name" value="HAKAI-like_RING-HC"/>
</dbReference>
<evidence type="ECO:0000256" key="14">
    <source>
        <dbReference type="PROSITE-ProRule" id="PRU00175"/>
    </source>
</evidence>
<feature type="compositionally biased region" description="Acidic residues" evidence="15">
    <location>
        <begin position="37"/>
        <end position="46"/>
    </location>
</feature>
<comment type="catalytic activity">
    <reaction evidence="1">
        <text>S-ubiquitinyl-[E2 ubiquitin-conjugating enzyme]-L-cysteine + [acceptor protein]-L-lysine = [E2 ubiquitin-conjugating enzyme]-L-cysteine + N(6)-ubiquitinyl-[acceptor protein]-L-lysine.</text>
        <dbReference type="EC" id="2.3.2.27"/>
    </reaction>
</comment>
<keyword evidence="6" id="KW-0808">Transferase</keyword>
<sequence>MAALELVMDNNAPNNTKSGGGGGVSISRRPKKAVIESDSEEEVETEDPCSLNEFDGIVRSSGASSINYSMDISQLEAPTFTTLDRGPCQSMTMLQWDHGVNLIGKKVVNPMIHCCDKCLKPILIYGRMIPCKHVFCLKCAQSEKNGSCSRCGEKISHVDHAGLGSIYMCSHGGSRYGNNGCRRTYLSQRDLQAHIRHRHVKSATPAEAPQPAVPSAVSSVTNPPTRVTSAPPPLLKQQPLPTHTDSYRKEDPYRTTYSPRTLHTPASVAAPPAPPPLHPPPPQQVTQPISVISSNRTASNLITVPIEGDQNGDHYAGYPYNGQYAPGAHPYPNYSHPPPNYPAPSAAAVAAAGDPNYYPNYENAYSGSYRTPNPGGAPGGAAPSYYRR</sequence>
<evidence type="ECO:0000256" key="15">
    <source>
        <dbReference type="SAM" id="MobiDB-lite"/>
    </source>
</evidence>
<evidence type="ECO:0000256" key="8">
    <source>
        <dbReference type="ARBA" id="ARBA00022771"/>
    </source>
</evidence>
<evidence type="ECO:0000256" key="4">
    <source>
        <dbReference type="ARBA" id="ARBA00012483"/>
    </source>
</evidence>
<keyword evidence="11" id="KW-0539">Nucleus</keyword>
<dbReference type="GO" id="GO:0008270">
    <property type="term" value="F:zinc ion binding"/>
    <property type="evidence" value="ECO:0007669"/>
    <property type="project" value="UniProtKB-KW"/>
</dbReference>
<evidence type="ECO:0000313" key="17">
    <source>
        <dbReference type="EMBL" id="CDW39575.1"/>
    </source>
</evidence>
<evidence type="ECO:0000256" key="12">
    <source>
        <dbReference type="ARBA" id="ARBA00038499"/>
    </source>
</evidence>
<comment type="subcellular location">
    <subcellularLocation>
        <location evidence="2">Nucleus</location>
    </subcellularLocation>
</comment>
<evidence type="ECO:0000256" key="2">
    <source>
        <dbReference type="ARBA" id="ARBA00004123"/>
    </source>
</evidence>
<dbReference type="PANTHER" id="PTHR13480">
    <property type="entry name" value="E3 UBIQUITIN-PROTEIN LIGASE HAKAI-RELATED"/>
    <property type="match status" value="1"/>
</dbReference>
<organism evidence="17">
    <name type="scientific">Lepeophtheirus salmonis</name>
    <name type="common">Salmon louse</name>
    <name type="synonym">Caligus salmonis</name>
    <dbReference type="NCBI Taxonomy" id="72036"/>
    <lineage>
        <taxon>Eukaryota</taxon>
        <taxon>Metazoa</taxon>
        <taxon>Ecdysozoa</taxon>
        <taxon>Arthropoda</taxon>
        <taxon>Crustacea</taxon>
        <taxon>Multicrustacea</taxon>
        <taxon>Hexanauplia</taxon>
        <taxon>Copepoda</taxon>
        <taxon>Siphonostomatoida</taxon>
        <taxon>Caligidae</taxon>
        <taxon>Lepeophtheirus</taxon>
    </lineage>
</organism>
<protein>
    <recommendedName>
        <fullName evidence="13">E3 ubiquitin-protein ligase Hakai</fullName>
        <ecNumber evidence="4">2.3.2.27</ecNumber>
    </recommendedName>
</protein>
<dbReference type="GO" id="GO:0030155">
    <property type="term" value="P:regulation of cell adhesion"/>
    <property type="evidence" value="ECO:0007669"/>
    <property type="project" value="TreeGrafter"/>
</dbReference>
<feature type="domain" description="RING-type" evidence="16">
    <location>
        <begin position="115"/>
        <end position="151"/>
    </location>
</feature>
<feature type="region of interest" description="Disordered" evidence="15">
    <location>
        <begin position="1"/>
        <end position="46"/>
    </location>
</feature>
<dbReference type="Pfam" id="PF18408">
    <property type="entry name" value="zf_Hakai"/>
    <property type="match status" value="1"/>
</dbReference>
<keyword evidence="7" id="KW-0479">Metal-binding</keyword>
<feature type="compositionally biased region" description="Pro residues" evidence="15">
    <location>
        <begin position="271"/>
        <end position="283"/>
    </location>
</feature>
<evidence type="ECO:0000256" key="10">
    <source>
        <dbReference type="ARBA" id="ARBA00022833"/>
    </source>
</evidence>
<name>A0A0K2UNF3_LEPSM</name>
<accession>A0A0K2UNF3</accession>
<evidence type="ECO:0000256" key="9">
    <source>
        <dbReference type="ARBA" id="ARBA00022786"/>
    </source>
</evidence>
<dbReference type="OrthoDB" id="547746at2759"/>
<comment type="similarity">
    <text evidence="12">Belongs to the Hakai family.</text>
</comment>
<dbReference type="CDD" id="cd16508">
    <property type="entry name" value="RING-HC_HAKAI-like"/>
    <property type="match status" value="1"/>
</dbReference>
<evidence type="ECO:0000256" key="1">
    <source>
        <dbReference type="ARBA" id="ARBA00000900"/>
    </source>
</evidence>
<keyword evidence="8 14" id="KW-0863">Zinc-finger</keyword>
<dbReference type="AlphaFoldDB" id="A0A0K2UNF3"/>
<keyword evidence="5" id="KW-0217">Developmental protein</keyword>
<dbReference type="EC" id="2.3.2.27" evidence="4"/>
<dbReference type="GO" id="GO:0005634">
    <property type="term" value="C:nucleus"/>
    <property type="evidence" value="ECO:0007669"/>
    <property type="project" value="UniProtKB-SubCell"/>
</dbReference>
<dbReference type="GO" id="GO:0016567">
    <property type="term" value="P:protein ubiquitination"/>
    <property type="evidence" value="ECO:0007669"/>
    <property type="project" value="UniProtKB-UniPathway"/>
</dbReference>
<dbReference type="EMBL" id="HACA01022214">
    <property type="protein sequence ID" value="CDW39575.1"/>
    <property type="molecule type" value="Transcribed_RNA"/>
</dbReference>
<evidence type="ECO:0000256" key="13">
    <source>
        <dbReference type="ARBA" id="ARBA00041081"/>
    </source>
</evidence>
<dbReference type="InterPro" id="IPR017907">
    <property type="entry name" value="Znf_RING_CS"/>
</dbReference>
<dbReference type="InterPro" id="IPR013083">
    <property type="entry name" value="Znf_RING/FYVE/PHD"/>
</dbReference>
<dbReference type="InterPro" id="IPR041042">
    <property type="entry name" value="Znf_Hakai"/>
</dbReference>
<dbReference type="InterPro" id="IPR001841">
    <property type="entry name" value="Znf_RING"/>
</dbReference>
<evidence type="ECO:0000256" key="3">
    <source>
        <dbReference type="ARBA" id="ARBA00004906"/>
    </source>
</evidence>
<evidence type="ECO:0000256" key="6">
    <source>
        <dbReference type="ARBA" id="ARBA00022679"/>
    </source>
</evidence>
<dbReference type="Gene3D" id="6.10.140.2210">
    <property type="match status" value="1"/>
</dbReference>
<dbReference type="InterPro" id="IPR040383">
    <property type="entry name" value="HAKAI/CBLL2"/>
</dbReference>
<comment type="pathway">
    <text evidence="3">Protein modification; protein ubiquitination.</text>
</comment>
<evidence type="ECO:0000256" key="11">
    <source>
        <dbReference type="ARBA" id="ARBA00023242"/>
    </source>
</evidence>
<keyword evidence="9" id="KW-0833">Ubl conjugation pathway</keyword>
<dbReference type="PROSITE" id="PS00518">
    <property type="entry name" value="ZF_RING_1"/>
    <property type="match status" value="1"/>
</dbReference>
<evidence type="ECO:0000256" key="7">
    <source>
        <dbReference type="ARBA" id="ARBA00022723"/>
    </source>
</evidence>
<proteinExistence type="inferred from homology"/>